<keyword evidence="2" id="KW-1133">Transmembrane helix</keyword>
<keyword evidence="2" id="KW-0812">Transmembrane</keyword>
<keyword evidence="1" id="KW-0175">Coiled coil</keyword>
<evidence type="ECO:0000256" key="1">
    <source>
        <dbReference type="SAM" id="Coils"/>
    </source>
</evidence>
<dbReference type="Proteomes" id="UP001628874">
    <property type="component" value="Unassembled WGS sequence"/>
</dbReference>
<sequence length="763" mass="86891">MKFNHIYYGVFVGSALLGVVGGIQAWNLPQGWQKSIAITIGVGGSTSALVCAGLGIAYGTKHQSLENETSERINRIETAKNRELTDLKVVIDNLKSSINVLESQGDKYTEQISNLKDKLNEKAKEYFHLVAEKDLRIKELEGIVSLRDTRVEDFLTDCRTYTINFFSARYDDITAIQKALEKAYTNSDVPDELKRSIDKRLSDIQELKLELYDAMDEVRKTDFKDFKEVLGFIFTFDNKFLNAKTRWKDVKVREIKGENKSLKESLDNSIPKPVAIERFKEGVSDVDAQITEKYEALLLNNNSIHSQLLDLLEKRNLVIDDLTNEVETLLHENKELQKPLLAIGTSDYALAANRIANYYHENYGYKLDVINWQENETGYTILFATRRNPGLTESELLPHNTLEQLAAFTNALQGTFPKFTFNYQHSTVSLEVTLRKPVKKEQAKGDIDKIWIPVDRFESYVKNWERIRITAGSTGGKSPTAKNLALAIMKSRKGQGEIRLYDPQHGSKKDYWDMPKAGTNHEDNVKGMGELCEQLDERTKSPSNNHPFILYIFDEVDSTIAQERDTNGYYYFRDKVTYSLKQASHQNIGAIYIGQAADANTIPGMSWSDWNNAVQLHIGANAGVWLDKAKTITSEDKTRLLEQYRKIQEYCDRRNEELGLDIFTDPAAYRFALAVPLTGLPKFIQLPDFDSYDYWEVMQSSNNQVNTVISTILKEVENEVKNSDETGTNIKTLTCPKCGSERVGSKGKEFHKCLDCGKTWKKQ</sequence>
<evidence type="ECO:0000313" key="3">
    <source>
        <dbReference type="EMBL" id="MFL9461292.1"/>
    </source>
</evidence>
<dbReference type="RefSeq" id="WP_038091957.1">
    <property type="nucleotide sequence ID" value="NZ_JBFQGM010000004.1"/>
</dbReference>
<accession>A0ABW8WJV1</accession>
<keyword evidence="5" id="KW-1185">Reference proteome</keyword>
<feature type="coiled-coil region" evidence="1">
    <location>
        <begin position="84"/>
        <end position="125"/>
    </location>
</feature>
<keyword evidence="2" id="KW-0472">Membrane</keyword>
<feature type="transmembrane region" description="Helical" evidence="2">
    <location>
        <begin position="38"/>
        <end position="58"/>
    </location>
</feature>
<protein>
    <submittedName>
        <fullName evidence="4">Uncharacterized protein</fullName>
    </submittedName>
</protein>
<organism evidence="4 5">
    <name type="scientific">Scytonema tolypothrichoides VB-61278_2</name>
    <dbReference type="NCBI Taxonomy" id="3232314"/>
    <lineage>
        <taxon>Bacteria</taxon>
        <taxon>Bacillati</taxon>
        <taxon>Cyanobacteriota</taxon>
        <taxon>Cyanophyceae</taxon>
        <taxon>Nostocales</taxon>
        <taxon>Scytonemataceae</taxon>
        <taxon>Scytonema</taxon>
    </lineage>
</organism>
<dbReference type="EMBL" id="JBFQGM010000004">
    <property type="protein sequence ID" value="MFL9461292.1"/>
    <property type="molecule type" value="Genomic_DNA"/>
</dbReference>
<reference evidence="4 5" key="1">
    <citation type="submission" date="2024-07" db="EMBL/GenBank/DDBJ databases">
        <authorList>
            <person name="Tripathy S."/>
        </authorList>
    </citation>
    <scope>NUCLEOTIDE SEQUENCE [LARGE SCALE GENOMIC DNA]</scope>
    <source>
        <strain evidence="4 5">VB-61278_2</strain>
    </source>
</reference>
<proteinExistence type="predicted"/>
<gene>
    <name evidence="3" type="ORF">AB0759_11705</name>
    <name evidence="4" type="ORF">AB0759_11940</name>
</gene>
<evidence type="ECO:0000313" key="4">
    <source>
        <dbReference type="EMBL" id="MFL9461339.1"/>
    </source>
</evidence>
<comment type="caution">
    <text evidence="4">The sequence shown here is derived from an EMBL/GenBank/DDBJ whole genome shotgun (WGS) entry which is preliminary data.</text>
</comment>
<dbReference type="EMBL" id="JBFQGM010000004">
    <property type="protein sequence ID" value="MFL9461339.1"/>
    <property type="molecule type" value="Genomic_DNA"/>
</dbReference>
<evidence type="ECO:0000313" key="5">
    <source>
        <dbReference type="Proteomes" id="UP001628874"/>
    </source>
</evidence>
<feature type="transmembrane region" description="Helical" evidence="2">
    <location>
        <begin position="6"/>
        <end position="26"/>
    </location>
</feature>
<name>A0ABW8WJV1_9CYAN</name>
<evidence type="ECO:0000256" key="2">
    <source>
        <dbReference type="SAM" id="Phobius"/>
    </source>
</evidence>